<feature type="signal peptide" evidence="1">
    <location>
        <begin position="1"/>
        <end position="23"/>
    </location>
</feature>
<protein>
    <recommendedName>
        <fullName evidence="4">RcnB family protein</fullName>
    </recommendedName>
</protein>
<feature type="chain" id="PRO_5047068715" description="RcnB family protein" evidence="1">
    <location>
        <begin position="24"/>
        <end position="101"/>
    </location>
</feature>
<dbReference type="Gene3D" id="3.10.450.160">
    <property type="entry name" value="inner membrane protein cigr"/>
    <property type="match status" value="1"/>
</dbReference>
<comment type="caution">
    <text evidence="2">The sequence shown here is derived from an EMBL/GenBank/DDBJ whole genome shotgun (WGS) entry which is preliminary data.</text>
</comment>
<evidence type="ECO:0000313" key="2">
    <source>
        <dbReference type="EMBL" id="MFC6633416.1"/>
    </source>
</evidence>
<gene>
    <name evidence="2" type="ORF">ACFQBM_09000</name>
</gene>
<evidence type="ECO:0008006" key="4">
    <source>
        <dbReference type="Google" id="ProtNLM"/>
    </source>
</evidence>
<dbReference type="RefSeq" id="WP_193189109.1">
    <property type="nucleotide sequence ID" value="NZ_JACZFR010000001.1"/>
</dbReference>
<organism evidence="2 3">
    <name type="scientific">Microbulbifer taiwanensis</name>
    <dbReference type="NCBI Taxonomy" id="986746"/>
    <lineage>
        <taxon>Bacteria</taxon>
        <taxon>Pseudomonadati</taxon>
        <taxon>Pseudomonadota</taxon>
        <taxon>Gammaproteobacteria</taxon>
        <taxon>Cellvibrionales</taxon>
        <taxon>Microbulbiferaceae</taxon>
        <taxon>Microbulbifer</taxon>
    </lineage>
</organism>
<evidence type="ECO:0000313" key="3">
    <source>
        <dbReference type="Proteomes" id="UP001596425"/>
    </source>
</evidence>
<name>A0ABW1YLP2_9GAMM</name>
<dbReference type="Proteomes" id="UP001596425">
    <property type="component" value="Unassembled WGS sequence"/>
</dbReference>
<evidence type="ECO:0000256" key="1">
    <source>
        <dbReference type="SAM" id="SignalP"/>
    </source>
</evidence>
<keyword evidence="1" id="KW-0732">Signal</keyword>
<proteinExistence type="predicted"/>
<sequence>MFRSAIAAGLSALLLLPAAGALAKPNKELPPGLQKKVERGDELPPGWQKKLQVGAILEHEIYQHGVVVRPVDKHGVVTISIEGEIVRLMHHTREIVEILSH</sequence>
<accession>A0ABW1YLP2</accession>
<reference evidence="3" key="1">
    <citation type="journal article" date="2019" name="Int. J. Syst. Evol. Microbiol.">
        <title>The Global Catalogue of Microorganisms (GCM) 10K type strain sequencing project: providing services to taxonomists for standard genome sequencing and annotation.</title>
        <authorList>
            <consortium name="The Broad Institute Genomics Platform"/>
            <consortium name="The Broad Institute Genome Sequencing Center for Infectious Disease"/>
            <person name="Wu L."/>
            <person name="Ma J."/>
        </authorList>
    </citation>
    <scope>NUCLEOTIDE SEQUENCE [LARGE SCALE GENOMIC DNA]</scope>
    <source>
        <strain evidence="3">CGMCC 1.13718</strain>
    </source>
</reference>
<keyword evidence="3" id="KW-1185">Reference proteome</keyword>
<dbReference type="EMBL" id="JBHSVR010000001">
    <property type="protein sequence ID" value="MFC6633416.1"/>
    <property type="molecule type" value="Genomic_DNA"/>
</dbReference>